<protein>
    <recommendedName>
        <fullName evidence="4">PWI domain-containing protein</fullName>
    </recommendedName>
</protein>
<evidence type="ECO:0000313" key="2">
    <source>
        <dbReference type="EMBL" id="ETN24186.1"/>
    </source>
</evidence>
<evidence type="ECO:0000256" key="1">
    <source>
        <dbReference type="ARBA" id="ARBA00022884"/>
    </source>
</evidence>
<name>W2RG23_PHYN3</name>
<reference evidence="2 3" key="2">
    <citation type="submission" date="2013-11" db="EMBL/GenBank/DDBJ databases">
        <title>The Genome Sequence of Phytophthora parasitica INRA-310.</title>
        <authorList>
            <consortium name="The Broad Institute Genomics Platform"/>
            <person name="Russ C."/>
            <person name="Tyler B."/>
            <person name="Panabieres F."/>
            <person name="Shan W."/>
            <person name="Tripathy S."/>
            <person name="Grunwald N."/>
            <person name="Machado M."/>
            <person name="Johnson C.S."/>
            <person name="Arredondo F."/>
            <person name="Hong C."/>
            <person name="Coffey M."/>
            <person name="Young S.K."/>
            <person name="Zeng Q."/>
            <person name="Gargeya S."/>
            <person name="Fitzgerald M."/>
            <person name="Abouelleil A."/>
            <person name="Alvarado L."/>
            <person name="Chapman S.B."/>
            <person name="Gainer-Dewar J."/>
            <person name="Goldberg J."/>
            <person name="Griggs A."/>
            <person name="Gujja S."/>
            <person name="Hansen M."/>
            <person name="Howarth C."/>
            <person name="Imamovic A."/>
            <person name="Ireland A."/>
            <person name="Larimer J."/>
            <person name="McCowan C."/>
            <person name="Murphy C."/>
            <person name="Pearson M."/>
            <person name="Poon T.W."/>
            <person name="Priest M."/>
            <person name="Roberts A."/>
            <person name="Saif S."/>
            <person name="Shea T."/>
            <person name="Sykes S."/>
            <person name="Wortman J."/>
            <person name="Nusbaum C."/>
            <person name="Birren B."/>
        </authorList>
    </citation>
    <scope>NUCLEOTIDE SEQUENCE [LARGE SCALE GENOMIC DNA]</scope>
    <source>
        <strain evidence="2 3">INRA-310</strain>
    </source>
</reference>
<dbReference type="Proteomes" id="UP000018817">
    <property type="component" value="Unassembled WGS sequence"/>
</dbReference>
<dbReference type="VEuPathDB" id="FungiDB:PPTG_00614"/>
<keyword evidence="1" id="KW-0694">RNA-binding</keyword>
<dbReference type="GO" id="GO:0003723">
    <property type="term" value="F:RNA binding"/>
    <property type="evidence" value="ECO:0007669"/>
    <property type="project" value="UniProtKB-KW"/>
</dbReference>
<dbReference type="RefSeq" id="XP_008890276.1">
    <property type="nucleotide sequence ID" value="XM_008892028.1"/>
</dbReference>
<evidence type="ECO:0000313" key="3">
    <source>
        <dbReference type="Proteomes" id="UP000018817"/>
    </source>
</evidence>
<accession>W2RG23</accession>
<sequence length="71" mass="7976">MDGDDKELLREWLIRSLEPVCDADPEVLSKYVLALVQNDLQKPGLQDTCVSKLEEFLGDGAFSYARENKCG</sequence>
<dbReference type="STRING" id="761204.W2RG23"/>
<dbReference type="EMBL" id="KI669561">
    <property type="protein sequence ID" value="ETN24186.1"/>
    <property type="molecule type" value="Genomic_DNA"/>
</dbReference>
<gene>
    <name evidence="2" type="ORF">PPTG_00614</name>
</gene>
<dbReference type="AlphaFoldDB" id="W2RG23"/>
<organism evidence="2 3">
    <name type="scientific">Phytophthora nicotianae (strain INRA-310)</name>
    <name type="common">Phytophthora parasitica</name>
    <dbReference type="NCBI Taxonomy" id="761204"/>
    <lineage>
        <taxon>Eukaryota</taxon>
        <taxon>Sar</taxon>
        <taxon>Stramenopiles</taxon>
        <taxon>Oomycota</taxon>
        <taxon>Peronosporomycetes</taxon>
        <taxon>Peronosporales</taxon>
        <taxon>Peronosporaceae</taxon>
        <taxon>Phytophthora</taxon>
    </lineage>
</organism>
<proteinExistence type="predicted"/>
<dbReference type="PANTHER" id="PTHR14398">
    <property type="entry name" value="RNA RECOGNITION RRM/RNP DOMAIN"/>
    <property type="match status" value="1"/>
</dbReference>
<dbReference type="InterPro" id="IPR045137">
    <property type="entry name" value="RBM26/27"/>
</dbReference>
<reference evidence="3" key="1">
    <citation type="submission" date="2011-12" db="EMBL/GenBank/DDBJ databases">
        <authorList>
            <consortium name="The Broad Institute Genome Sequencing Platform"/>
            <person name="Russ C."/>
            <person name="Tyler B."/>
            <person name="Panabieres F."/>
            <person name="Shan W."/>
            <person name="Tripathy S."/>
            <person name="Grunwald N."/>
            <person name="Machado M."/>
            <person name="Young S.K."/>
            <person name="Zeng Q."/>
            <person name="Gargeya S."/>
            <person name="Fitzgerald M."/>
            <person name="Haas B."/>
            <person name="Abouelleil A."/>
            <person name="Alvarado L."/>
            <person name="Arachchi H.M."/>
            <person name="Berlin A."/>
            <person name="Chapman S.B."/>
            <person name="Gearin G."/>
            <person name="Goldberg J."/>
            <person name="Griggs A."/>
            <person name="Gujja S."/>
            <person name="Hansen M."/>
            <person name="Heiman D."/>
            <person name="Howarth C."/>
            <person name="Larimer J."/>
            <person name="Lui A."/>
            <person name="MacDonald P.J.P."/>
            <person name="McCowen C."/>
            <person name="Montmayeur A."/>
            <person name="Murphy C."/>
            <person name="Neiman D."/>
            <person name="Pearson M."/>
            <person name="Priest M."/>
            <person name="Roberts A."/>
            <person name="Saif S."/>
            <person name="Shea T."/>
            <person name="Sisk P."/>
            <person name="Stolte C."/>
            <person name="Sykes S."/>
            <person name="Wortman J."/>
            <person name="Nusbaum C."/>
            <person name="Birren B."/>
        </authorList>
    </citation>
    <scope>NUCLEOTIDE SEQUENCE [LARGE SCALE GENOMIC DNA]</scope>
    <source>
        <strain evidence="3">INRA-310</strain>
    </source>
</reference>
<dbReference type="GO" id="GO:0005634">
    <property type="term" value="C:nucleus"/>
    <property type="evidence" value="ECO:0007669"/>
    <property type="project" value="TreeGrafter"/>
</dbReference>
<evidence type="ECO:0008006" key="4">
    <source>
        <dbReference type="Google" id="ProtNLM"/>
    </source>
</evidence>
<dbReference type="PANTHER" id="PTHR14398:SF0">
    <property type="entry name" value="ZINC FINGER PROTEIN SWM"/>
    <property type="match status" value="1"/>
</dbReference>
<dbReference type="GeneID" id="20170970"/>
<dbReference type="OMA" id="WLTMELE"/>